<dbReference type="PANTHER" id="PTHR22763">
    <property type="entry name" value="RING ZINC FINGER PROTEIN"/>
    <property type="match status" value="1"/>
</dbReference>
<dbReference type="InterPro" id="IPR057992">
    <property type="entry name" value="TPR_SYVN1_N"/>
</dbReference>
<comment type="pathway">
    <text evidence="3">Protein modification; protein ubiquitination.</text>
</comment>
<feature type="compositionally biased region" description="Polar residues" evidence="17">
    <location>
        <begin position="684"/>
        <end position="699"/>
    </location>
</feature>
<keyword evidence="11" id="KW-0256">Endoplasmic reticulum</keyword>
<dbReference type="InterPro" id="IPR058051">
    <property type="entry name" value="Znf_RING_synoviolin"/>
</dbReference>
<evidence type="ECO:0000256" key="12">
    <source>
        <dbReference type="ARBA" id="ARBA00022833"/>
    </source>
</evidence>
<evidence type="ECO:0000256" key="11">
    <source>
        <dbReference type="ARBA" id="ARBA00022824"/>
    </source>
</evidence>
<keyword evidence="6" id="KW-0808">Transferase</keyword>
<dbReference type="Gene3D" id="3.30.40.10">
    <property type="entry name" value="Zinc/RING finger domain, C3HC4 (zinc finger)"/>
    <property type="match status" value="1"/>
</dbReference>
<dbReference type="RefSeq" id="XP_018145156.1">
    <property type="nucleotide sequence ID" value="XM_018283891.1"/>
</dbReference>
<feature type="transmembrane region" description="Helical" evidence="18">
    <location>
        <begin position="98"/>
        <end position="118"/>
    </location>
</feature>
<dbReference type="GO" id="GO:0008270">
    <property type="term" value="F:zinc ion binding"/>
    <property type="evidence" value="ECO:0007669"/>
    <property type="project" value="UniProtKB-KW"/>
</dbReference>
<keyword evidence="16" id="KW-0175">Coiled coil</keyword>
<dbReference type="GO" id="GO:0005789">
    <property type="term" value="C:endoplasmic reticulum membrane"/>
    <property type="evidence" value="ECO:0007669"/>
    <property type="project" value="UniProtKB-SubCell"/>
</dbReference>
<dbReference type="InterPro" id="IPR013083">
    <property type="entry name" value="Znf_RING/FYVE/PHD"/>
</dbReference>
<name>A0A179FRP6_METCM</name>
<feature type="region of interest" description="Disordered" evidence="17">
    <location>
        <begin position="657"/>
        <end position="748"/>
    </location>
</feature>
<accession>A0A179FRP6</accession>
<dbReference type="GeneID" id="28847885"/>
<feature type="coiled-coil region" evidence="16">
    <location>
        <begin position="522"/>
        <end position="556"/>
    </location>
</feature>
<evidence type="ECO:0000256" key="15">
    <source>
        <dbReference type="PROSITE-ProRule" id="PRU00175"/>
    </source>
</evidence>
<dbReference type="CDD" id="cd16479">
    <property type="entry name" value="RING-H2_synoviolin"/>
    <property type="match status" value="1"/>
</dbReference>
<keyword evidence="8" id="KW-0479">Metal-binding</keyword>
<dbReference type="STRING" id="1380566.A0A179FRP6"/>
<dbReference type="PANTHER" id="PTHR22763:SF184">
    <property type="entry name" value="E3 UBIQUITIN-PROTEIN LIGASE SYNOVIOLIN"/>
    <property type="match status" value="1"/>
</dbReference>
<evidence type="ECO:0000259" key="19">
    <source>
        <dbReference type="PROSITE" id="PS50089"/>
    </source>
</evidence>
<evidence type="ECO:0000256" key="4">
    <source>
        <dbReference type="ARBA" id="ARBA00010089"/>
    </source>
</evidence>
<dbReference type="SMART" id="SM00184">
    <property type="entry name" value="RING"/>
    <property type="match status" value="1"/>
</dbReference>
<protein>
    <recommendedName>
        <fullName evidence="5">RING-type E3 ubiquitin transferase</fullName>
        <ecNumber evidence="5">2.3.2.27</ecNumber>
    </recommendedName>
</protein>
<dbReference type="OrthoDB" id="7759664at2759"/>
<dbReference type="Pfam" id="PF25563">
    <property type="entry name" value="TPR_SYVN1_N"/>
    <property type="match status" value="1"/>
</dbReference>
<dbReference type="Proteomes" id="UP000078397">
    <property type="component" value="Unassembled WGS sequence"/>
</dbReference>
<feature type="region of interest" description="Disordered" evidence="17">
    <location>
        <begin position="489"/>
        <end position="514"/>
    </location>
</feature>
<evidence type="ECO:0000256" key="6">
    <source>
        <dbReference type="ARBA" id="ARBA00022679"/>
    </source>
</evidence>
<keyword evidence="9 15" id="KW-0863">Zinc-finger</keyword>
<feature type="transmembrane region" description="Helical" evidence="18">
    <location>
        <begin position="281"/>
        <end position="301"/>
    </location>
</feature>
<dbReference type="EMBL" id="LSBJ02000003">
    <property type="protein sequence ID" value="OAQ68306.1"/>
    <property type="molecule type" value="Genomic_DNA"/>
</dbReference>
<evidence type="ECO:0000256" key="14">
    <source>
        <dbReference type="ARBA" id="ARBA00023136"/>
    </source>
</evidence>
<feature type="region of interest" description="Disordered" evidence="17">
    <location>
        <begin position="769"/>
        <end position="841"/>
    </location>
</feature>
<evidence type="ECO:0000256" key="9">
    <source>
        <dbReference type="ARBA" id="ARBA00022771"/>
    </source>
</evidence>
<dbReference type="AlphaFoldDB" id="A0A179FRP6"/>
<comment type="similarity">
    <text evidence="4">Belongs to the HRD1 family.</text>
</comment>
<evidence type="ECO:0000256" key="1">
    <source>
        <dbReference type="ARBA" id="ARBA00000900"/>
    </source>
</evidence>
<dbReference type="GO" id="GO:0016567">
    <property type="term" value="P:protein ubiquitination"/>
    <property type="evidence" value="ECO:0007669"/>
    <property type="project" value="UniProtKB-UniPathway"/>
</dbReference>
<keyword evidence="7 18" id="KW-0812">Transmembrane</keyword>
<evidence type="ECO:0000256" key="2">
    <source>
        <dbReference type="ARBA" id="ARBA00004477"/>
    </source>
</evidence>
<dbReference type="Pfam" id="PF12678">
    <property type="entry name" value="zf-rbx1"/>
    <property type="match status" value="1"/>
</dbReference>
<feature type="region of interest" description="Disordered" evidence="17">
    <location>
        <begin position="558"/>
        <end position="592"/>
    </location>
</feature>
<evidence type="ECO:0000256" key="17">
    <source>
        <dbReference type="SAM" id="MobiDB-lite"/>
    </source>
</evidence>
<dbReference type="KEGG" id="pchm:VFPPC_04549"/>
<feature type="region of interest" description="Disordered" evidence="17">
    <location>
        <begin position="230"/>
        <end position="249"/>
    </location>
</feature>
<feature type="compositionally biased region" description="Basic and acidic residues" evidence="17">
    <location>
        <begin position="779"/>
        <end position="791"/>
    </location>
</feature>
<feature type="domain" description="RING-type" evidence="19">
    <location>
        <begin position="346"/>
        <end position="398"/>
    </location>
</feature>
<feature type="compositionally biased region" description="Low complexity" evidence="17">
    <location>
        <begin position="423"/>
        <end position="432"/>
    </location>
</feature>
<keyword evidence="12" id="KW-0862">Zinc</keyword>
<comment type="subcellular location">
    <subcellularLocation>
        <location evidence="2">Endoplasmic reticulum membrane</location>
        <topology evidence="2">Multi-pass membrane protein</topology>
    </subcellularLocation>
</comment>
<dbReference type="SUPFAM" id="SSF57850">
    <property type="entry name" value="RING/U-box"/>
    <property type="match status" value="1"/>
</dbReference>
<dbReference type="GO" id="GO:0036503">
    <property type="term" value="P:ERAD pathway"/>
    <property type="evidence" value="ECO:0007669"/>
    <property type="project" value="TreeGrafter"/>
</dbReference>
<evidence type="ECO:0000256" key="3">
    <source>
        <dbReference type="ARBA" id="ARBA00004906"/>
    </source>
</evidence>
<dbReference type="GO" id="GO:0061630">
    <property type="term" value="F:ubiquitin protein ligase activity"/>
    <property type="evidence" value="ECO:0007669"/>
    <property type="project" value="UniProtKB-EC"/>
</dbReference>
<evidence type="ECO:0000256" key="16">
    <source>
        <dbReference type="SAM" id="Coils"/>
    </source>
</evidence>
<comment type="caution">
    <text evidence="20">The sequence shown here is derived from an EMBL/GenBank/DDBJ whole genome shotgun (WGS) entry which is preliminary data.</text>
</comment>
<feature type="transmembrane region" description="Helical" evidence="18">
    <location>
        <begin position="138"/>
        <end position="160"/>
    </location>
</feature>
<feature type="region of interest" description="Disordered" evidence="17">
    <location>
        <begin position="423"/>
        <end position="466"/>
    </location>
</feature>
<feature type="compositionally biased region" description="Polar residues" evidence="17">
    <location>
        <begin position="710"/>
        <end position="721"/>
    </location>
</feature>
<evidence type="ECO:0000256" key="8">
    <source>
        <dbReference type="ARBA" id="ARBA00022723"/>
    </source>
</evidence>
<reference evidence="20 21" key="1">
    <citation type="journal article" date="2016" name="PLoS Pathog.">
        <title>Biosynthesis of antibiotic leucinostatins in bio-control fungus Purpureocillium lilacinum and their inhibition on phytophthora revealed by genome mining.</title>
        <authorList>
            <person name="Wang G."/>
            <person name="Liu Z."/>
            <person name="Lin R."/>
            <person name="Li E."/>
            <person name="Mao Z."/>
            <person name="Ling J."/>
            <person name="Yang Y."/>
            <person name="Yin W.B."/>
            <person name="Xie B."/>
        </authorList>
    </citation>
    <scope>NUCLEOTIDE SEQUENCE [LARGE SCALE GENOMIC DNA]</scope>
    <source>
        <strain evidence="20">170</strain>
    </source>
</reference>
<evidence type="ECO:0000256" key="7">
    <source>
        <dbReference type="ARBA" id="ARBA00022692"/>
    </source>
</evidence>
<keyword evidence="10" id="KW-0833">Ubl conjugation pathway</keyword>
<sequence length="841" mass="92660">MRLGWYAGVSTALAGAVVISAFQQRANFYSAMVYLAQSNFCLLALVNFTLLLYSSFIYGLTRLCYGTLRAVEVEQLTERAWFAITETCLAMTIFREEIGAWFLVMFTALVTGKVWGWIGDGRVEFLEQQPPANPRLFHLRLSVSLAISFIYDILILKYTVNTVIQQARPNMMVMFLFEFAVLATCSWRTAARYILSIAEQNIVRAQTRKRLAERRQEIRDQREAIIRNREQAAANGQEPHSNQEALPSEEDIDEMDIEVPGWATKGEWVLWLDLVTDMIKLGIYVAFFFMLLRFYGLPIHIMRDLFMTSRDFIKRLNALLRYRRAIQEMNRYPDATLEELSQDNTCIICREEMRPWDPVNEPSSIDRVRPKKLPCGHVLHLGCLKSWLERQQVCPTCRRPVTMDRGRGGRNRVAGLQIRIGGAPQAAAGQGQVDVNNNELGGQPEPNRVQPPGGRDGGPRVFNLGPIRLGFGANGQQARELAQQFGIPQAQGNQGDNGPAPVNPSQNQQPLGDNMHQIGHLLNQTERIVQRELQNLQSAQQELQVAYLLMAELQRLRQRRQQQPQEQQSRGQPPIATMGNVPAAAATTQSQNTHAPAWQAYYPQFATGTSGPNMPARIGSPFMARHGAPMNGTAIPAGSPDLPEGVTLPPGWSLIPLQRLDGSQPSAHHSHAPSTVPNGEASPPNHSTGRVAVASSNTEPVGDGTRSTEDASTTAPGNRTSGVAGRDFTNGSSQTARPTPVVAPSPVVPNWGGAGQLFNSRSRSDAVDNIVQPASSPGDAERPSYVSRDEQLNQQDTVDSPSREFHSGGTVSHETESSDDSTGKGKSKAATVEEAGDDDED</sequence>
<dbReference type="GO" id="GO:0043161">
    <property type="term" value="P:proteasome-mediated ubiquitin-dependent protein catabolic process"/>
    <property type="evidence" value="ECO:0007669"/>
    <property type="project" value="TreeGrafter"/>
</dbReference>
<dbReference type="InterPro" id="IPR024766">
    <property type="entry name" value="Znf_RING_H2"/>
</dbReference>
<keyword evidence="13 18" id="KW-1133">Transmembrane helix</keyword>
<proteinExistence type="inferred from homology"/>
<keyword evidence="14 18" id="KW-0472">Membrane</keyword>
<evidence type="ECO:0000256" key="18">
    <source>
        <dbReference type="SAM" id="Phobius"/>
    </source>
</evidence>
<comment type="catalytic activity">
    <reaction evidence="1">
        <text>S-ubiquitinyl-[E2 ubiquitin-conjugating enzyme]-L-cysteine + [acceptor protein]-L-lysine = [E2 ubiquitin-conjugating enzyme]-L-cysteine + N(6)-ubiquitinyl-[acceptor protein]-L-lysine.</text>
        <dbReference type="EC" id="2.3.2.27"/>
    </reaction>
</comment>
<evidence type="ECO:0000313" key="20">
    <source>
        <dbReference type="EMBL" id="OAQ68306.1"/>
    </source>
</evidence>
<dbReference type="EC" id="2.3.2.27" evidence="5"/>
<dbReference type="InterPro" id="IPR050731">
    <property type="entry name" value="HRD1_E3_ubiq-ligases"/>
</dbReference>
<dbReference type="UniPathway" id="UPA00143"/>
<evidence type="ECO:0000256" key="5">
    <source>
        <dbReference type="ARBA" id="ARBA00012483"/>
    </source>
</evidence>
<dbReference type="PROSITE" id="PS50089">
    <property type="entry name" value="ZF_RING_2"/>
    <property type="match status" value="1"/>
</dbReference>
<dbReference type="InterPro" id="IPR001841">
    <property type="entry name" value="Znf_RING"/>
</dbReference>
<feature type="compositionally biased region" description="Low complexity" evidence="17">
    <location>
        <begin position="561"/>
        <end position="574"/>
    </location>
</feature>
<evidence type="ECO:0000256" key="10">
    <source>
        <dbReference type="ARBA" id="ARBA00022786"/>
    </source>
</evidence>
<keyword evidence="21" id="KW-1185">Reference proteome</keyword>
<evidence type="ECO:0000256" key="13">
    <source>
        <dbReference type="ARBA" id="ARBA00022989"/>
    </source>
</evidence>
<gene>
    <name evidence="20" type="ORF">VFPPC_04549</name>
</gene>
<organism evidence="20 21">
    <name type="scientific">Pochonia chlamydosporia 170</name>
    <dbReference type="NCBI Taxonomy" id="1380566"/>
    <lineage>
        <taxon>Eukaryota</taxon>
        <taxon>Fungi</taxon>
        <taxon>Dikarya</taxon>
        <taxon>Ascomycota</taxon>
        <taxon>Pezizomycotina</taxon>
        <taxon>Sordariomycetes</taxon>
        <taxon>Hypocreomycetidae</taxon>
        <taxon>Hypocreales</taxon>
        <taxon>Clavicipitaceae</taxon>
        <taxon>Pochonia</taxon>
    </lineage>
</organism>
<feature type="transmembrane region" description="Helical" evidence="18">
    <location>
        <begin position="31"/>
        <end position="53"/>
    </location>
</feature>
<evidence type="ECO:0000313" key="21">
    <source>
        <dbReference type="Proteomes" id="UP000078397"/>
    </source>
</evidence>